<accession>A0A177DZJ6</accession>
<evidence type="ECO:0000256" key="4">
    <source>
        <dbReference type="ARBA" id="ARBA00023136"/>
    </source>
</evidence>
<feature type="transmembrane region" description="Helical" evidence="6">
    <location>
        <begin position="216"/>
        <end position="240"/>
    </location>
</feature>
<organism evidence="8 9">
    <name type="scientific">Alternaria alternata</name>
    <name type="common">Alternaria rot fungus</name>
    <name type="synonym">Torula alternata</name>
    <dbReference type="NCBI Taxonomy" id="5599"/>
    <lineage>
        <taxon>Eukaryota</taxon>
        <taxon>Fungi</taxon>
        <taxon>Dikarya</taxon>
        <taxon>Ascomycota</taxon>
        <taxon>Pezizomycotina</taxon>
        <taxon>Dothideomycetes</taxon>
        <taxon>Pleosporomycetidae</taxon>
        <taxon>Pleosporales</taxon>
        <taxon>Pleosporineae</taxon>
        <taxon>Pleosporaceae</taxon>
        <taxon>Alternaria</taxon>
        <taxon>Alternaria sect. Alternaria</taxon>
        <taxon>Alternaria alternata complex</taxon>
    </lineage>
</organism>
<dbReference type="Proteomes" id="UP000077248">
    <property type="component" value="Unassembled WGS sequence"/>
</dbReference>
<feature type="transmembrane region" description="Helical" evidence="6">
    <location>
        <begin position="386"/>
        <end position="406"/>
    </location>
</feature>
<evidence type="ECO:0000313" key="9">
    <source>
        <dbReference type="Proteomes" id="UP000077248"/>
    </source>
</evidence>
<feature type="transmembrane region" description="Helical" evidence="6">
    <location>
        <begin position="126"/>
        <end position="149"/>
    </location>
</feature>
<evidence type="ECO:0000313" key="8">
    <source>
        <dbReference type="EMBL" id="OAG24896.1"/>
    </source>
</evidence>
<name>A0A177DZJ6_ALTAL</name>
<evidence type="ECO:0000256" key="1">
    <source>
        <dbReference type="ARBA" id="ARBA00004141"/>
    </source>
</evidence>
<dbReference type="VEuPathDB" id="FungiDB:CC77DRAFT_926503"/>
<dbReference type="Pfam" id="PF07690">
    <property type="entry name" value="MFS_1"/>
    <property type="match status" value="1"/>
</dbReference>
<evidence type="ECO:0000256" key="2">
    <source>
        <dbReference type="ARBA" id="ARBA00022692"/>
    </source>
</evidence>
<dbReference type="Gene3D" id="1.20.1250.20">
    <property type="entry name" value="MFS general substrate transporter like domains"/>
    <property type="match status" value="1"/>
</dbReference>
<evidence type="ECO:0000259" key="7">
    <source>
        <dbReference type="PROSITE" id="PS50850"/>
    </source>
</evidence>
<feature type="transmembrane region" description="Helical" evidence="6">
    <location>
        <begin position="282"/>
        <end position="301"/>
    </location>
</feature>
<evidence type="ECO:0000256" key="3">
    <source>
        <dbReference type="ARBA" id="ARBA00022989"/>
    </source>
</evidence>
<comment type="subcellular location">
    <subcellularLocation>
        <location evidence="1">Membrane</location>
        <topology evidence="1">Multi-pass membrane protein</topology>
    </subcellularLocation>
</comment>
<sequence>MDSDNTNNFRVDNNTSPTCSVTDQSGTMQLQMEQTLEARIKRLGNERPQAFSSNWHEAAFVYSIIMSQFMTEYFVSGFTLILPTLIRQLDIPQAVAVWPASAFSLAIASTLLIFGRLGDMWAGFPVYVGGLTWLLAWSIVGGFSINPIMLDICRTLQGLGSAAALPTGIMLLGSQYRPGPRKNLVFAIYGTSGVLGFFGGILLAGVVGEFLHWGHYFWIGAILTTTALVASVFSIPHASIRQGRTPGFEMDYLGATSIAAGLVLTVFSITQSAHAPQGWRTAYIPVCFVLGIASLLLAVYIEARVASQSLLPASILTIPSMAPLLLSILILYGCWGIFSVYGTLFFQNIWSISPLKIAVWYVPLGVAGIVLSVIEGFILHLVPGRILMIIGTLGALASQLLLANVPLESWNYWAWIFPATICSSIGIDLPTILMSVFITTKLPRTQQGLAGGLLNSVLQLGVALTLEVTDLIQVTTMERRGLASSYKYTFWFGVAASAVSVALVSLWGDVPKARSDLTVDERTELTETAA</sequence>
<dbReference type="RefSeq" id="XP_018390317.1">
    <property type="nucleotide sequence ID" value="XM_018533932.1"/>
</dbReference>
<feature type="transmembrane region" description="Helical" evidence="6">
    <location>
        <begin position="184"/>
        <end position="204"/>
    </location>
</feature>
<feature type="transmembrane region" description="Helical" evidence="6">
    <location>
        <begin position="155"/>
        <end position="172"/>
    </location>
</feature>
<feature type="transmembrane region" description="Helical" evidence="6">
    <location>
        <begin position="412"/>
        <end position="437"/>
    </location>
</feature>
<dbReference type="Gene3D" id="1.20.1720.10">
    <property type="entry name" value="Multidrug resistance protein D"/>
    <property type="match status" value="1"/>
</dbReference>
<gene>
    <name evidence="8" type="ORF">CC77DRAFT_926503</name>
</gene>
<feature type="domain" description="Major facilitator superfamily (MFS) profile" evidence="7">
    <location>
        <begin position="60"/>
        <end position="514"/>
    </location>
</feature>
<dbReference type="InterPro" id="IPR036259">
    <property type="entry name" value="MFS_trans_sf"/>
</dbReference>
<feature type="transmembrane region" description="Helical" evidence="6">
    <location>
        <begin position="252"/>
        <end position="270"/>
    </location>
</feature>
<feature type="transmembrane region" description="Helical" evidence="6">
    <location>
        <begin position="313"/>
        <end position="338"/>
    </location>
</feature>
<dbReference type="GeneID" id="29119526"/>
<reference evidence="8 9" key="1">
    <citation type="submission" date="2016-05" db="EMBL/GenBank/DDBJ databases">
        <title>Comparative analysis of secretome profiles of manganese(II)-oxidizing ascomycete fungi.</title>
        <authorList>
            <consortium name="DOE Joint Genome Institute"/>
            <person name="Zeiner C.A."/>
            <person name="Purvine S.O."/>
            <person name="Zink E.M."/>
            <person name="Wu S."/>
            <person name="Pasa-Tolic L."/>
            <person name="Chaput D.L."/>
            <person name="Haridas S."/>
            <person name="Grigoriev I.V."/>
            <person name="Santelli C.M."/>
            <person name="Hansel C.M."/>
        </authorList>
    </citation>
    <scope>NUCLEOTIDE SEQUENCE [LARGE SCALE GENOMIC DNA]</scope>
    <source>
        <strain evidence="8 9">SRC1lrK2f</strain>
    </source>
</reference>
<dbReference type="PANTHER" id="PTHR42718">
    <property type="entry name" value="MAJOR FACILITATOR SUPERFAMILY MULTIDRUG TRANSPORTER MFSC"/>
    <property type="match status" value="1"/>
</dbReference>
<feature type="transmembrane region" description="Helical" evidence="6">
    <location>
        <begin position="94"/>
        <end position="114"/>
    </location>
</feature>
<feature type="transmembrane region" description="Helical" evidence="6">
    <location>
        <begin position="358"/>
        <end position="379"/>
    </location>
</feature>
<dbReference type="OMA" id="FMWGLAW"/>
<dbReference type="GO" id="GO:0022857">
    <property type="term" value="F:transmembrane transporter activity"/>
    <property type="evidence" value="ECO:0007669"/>
    <property type="project" value="InterPro"/>
</dbReference>
<dbReference type="EMBL" id="KV441470">
    <property type="protein sequence ID" value="OAG24896.1"/>
    <property type="molecule type" value="Genomic_DNA"/>
</dbReference>
<evidence type="ECO:0000256" key="5">
    <source>
        <dbReference type="SAM" id="MobiDB-lite"/>
    </source>
</evidence>
<dbReference type="AlphaFoldDB" id="A0A177DZJ6"/>
<dbReference type="PROSITE" id="PS50850">
    <property type="entry name" value="MFS"/>
    <property type="match status" value="1"/>
</dbReference>
<dbReference type="InterPro" id="IPR020846">
    <property type="entry name" value="MFS_dom"/>
</dbReference>
<keyword evidence="4 6" id="KW-0472">Membrane</keyword>
<dbReference type="KEGG" id="aalt:CC77DRAFT_926503"/>
<protein>
    <submittedName>
        <fullName evidence="8">Drug resistance protein</fullName>
    </submittedName>
</protein>
<keyword evidence="2 6" id="KW-0812">Transmembrane</keyword>
<keyword evidence="3 6" id="KW-1133">Transmembrane helix</keyword>
<dbReference type="InterPro" id="IPR011701">
    <property type="entry name" value="MFS"/>
</dbReference>
<dbReference type="PANTHER" id="PTHR42718:SF36">
    <property type="entry name" value="MULTIDRUG TRANSPORTER, PUTATIVE (AFU_ORTHOLOGUE AFUA_4G13820)-RELATED"/>
    <property type="match status" value="1"/>
</dbReference>
<feature type="region of interest" description="Disordered" evidence="5">
    <location>
        <begin position="1"/>
        <end position="24"/>
    </location>
</feature>
<dbReference type="SUPFAM" id="SSF103473">
    <property type="entry name" value="MFS general substrate transporter"/>
    <property type="match status" value="1"/>
</dbReference>
<evidence type="ECO:0000256" key="6">
    <source>
        <dbReference type="SAM" id="Phobius"/>
    </source>
</evidence>
<keyword evidence="9" id="KW-1185">Reference proteome</keyword>
<feature type="transmembrane region" description="Helical" evidence="6">
    <location>
        <begin position="59"/>
        <end position="82"/>
    </location>
</feature>
<proteinExistence type="predicted"/>
<feature type="transmembrane region" description="Helical" evidence="6">
    <location>
        <begin position="488"/>
        <end position="507"/>
    </location>
</feature>
<dbReference type="GO" id="GO:0016020">
    <property type="term" value="C:membrane"/>
    <property type="evidence" value="ECO:0007669"/>
    <property type="project" value="UniProtKB-SubCell"/>
</dbReference>